<keyword evidence="3" id="KW-0997">Cell inner membrane</keyword>
<evidence type="ECO:0000256" key="1">
    <source>
        <dbReference type="ARBA" id="ARBA00004429"/>
    </source>
</evidence>
<keyword evidence="10" id="KW-1185">Reference proteome</keyword>
<dbReference type="InterPro" id="IPR004681">
    <property type="entry name" value="TRAP_DctM"/>
</dbReference>
<dbReference type="GO" id="GO:0022857">
    <property type="term" value="F:transmembrane transporter activity"/>
    <property type="evidence" value="ECO:0007669"/>
    <property type="project" value="TreeGrafter"/>
</dbReference>
<dbReference type="RefSeq" id="WP_087009203.1">
    <property type="nucleotide sequence ID" value="NZ_FWFF01000020.1"/>
</dbReference>
<dbReference type="EMBL" id="FWFF01000020">
    <property type="protein sequence ID" value="SLN01028.1"/>
    <property type="molecule type" value="Genomic_DNA"/>
</dbReference>
<dbReference type="InterPro" id="IPR010656">
    <property type="entry name" value="DctM"/>
</dbReference>
<evidence type="ECO:0000256" key="2">
    <source>
        <dbReference type="ARBA" id="ARBA00022475"/>
    </source>
</evidence>
<keyword evidence="5 7" id="KW-1133">Transmembrane helix</keyword>
<evidence type="ECO:0000256" key="4">
    <source>
        <dbReference type="ARBA" id="ARBA00022692"/>
    </source>
</evidence>
<feature type="transmembrane region" description="Helical" evidence="7">
    <location>
        <begin position="405"/>
        <end position="424"/>
    </location>
</feature>
<protein>
    <submittedName>
        <fullName evidence="9">TRAP-type C4-dicarboxylate transport system, large permease component</fullName>
    </submittedName>
</protein>
<evidence type="ECO:0000256" key="7">
    <source>
        <dbReference type="SAM" id="Phobius"/>
    </source>
</evidence>
<accession>A0A1X6XPG3</accession>
<feature type="transmembrane region" description="Helical" evidence="7">
    <location>
        <begin position="141"/>
        <end position="168"/>
    </location>
</feature>
<organism evidence="9 10">
    <name type="scientific">Brevibacterium yomogidense</name>
    <dbReference type="NCBI Taxonomy" id="946573"/>
    <lineage>
        <taxon>Bacteria</taxon>
        <taxon>Bacillati</taxon>
        <taxon>Actinomycetota</taxon>
        <taxon>Actinomycetes</taxon>
        <taxon>Micrococcales</taxon>
        <taxon>Brevibacteriaceae</taxon>
        <taxon>Brevibacterium</taxon>
    </lineage>
</organism>
<feature type="domain" description="TRAP C4-dicarboxylate transport system permease DctM subunit" evidence="8">
    <location>
        <begin position="11"/>
        <end position="421"/>
    </location>
</feature>
<feature type="transmembrane region" description="Helical" evidence="7">
    <location>
        <begin position="364"/>
        <end position="385"/>
    </location>
</feature>
<dbReference type="GO" id="GO:0005886">
    <property type="term" value="C:plasma membrane"/>
    <property type="evidence" value="ECO:0007669"/>
    <property type="project" value="UniProtKB-SubCell"/>
</dbReference>
<keyword evidence="2" id="KW-1003">Cell membrane</keyword>
<feature type="transmembrane region" description="Helical" evidence="7">
    <location>
        <begin position="101"/>
        <end position="129"/>
    </location>
</feature>
<name>A0A1X6XPG3_9MICO</name>
<sequence>MGAEIVIAITLVLFLGALAVGAHIHTALFLVGIVGILLLEGPGMVLGIVGPQPFGRVAAYSLTTIPLFVLMAQFVLQAGIVKDVFTLVSRASRGRAEPLSALTVTAGGLLGAVSGSGSATSAALGRVAMPELTRYGMSPPLAGATAAAAGSLAGIIPPSIILIIYGVATETAIGNLFMGAILPGLAVMLVYVVVVIVLYAIDEKKAGKPREPFVAEPIGIGRTAIALGTGAVIVVVVFGGIYSGMVTPTEAGAVGSFAGFVSALLLKKVNREFLTTALTETVKISSMVLLIIIAAQVFSKFVSLSLIPRRLIDALGPLVDRPMLLLLVLAAVFFVLFMFLEGAAVILMTVPILLPVIAETDIDLLWFGVFISMLCTVGTISPPVGLSVFAVSGATGVPSGPVFRYTVWIALVTTALVAVVMILFPELVTWIPSLAG</sequence>
<feature type="transmembrane region" description="Helical" evidence="7">
    <location>
        <begin position="222"/>
        <end position="242"/>
    </location>
</feature>
<evidence type="ECO:0000256" key="5">
    <source>
        <dbReference type="ARBA" id="ARBA00022989"/>
    </source>
</evidence>
<evidence type="ECO:0000256" key="6">
    <source>
        <dbReference type="ARBA" id="ARBA00023136"/>
    </source>
</evidence>
<dbReference type="Pfam" id="PF06808">
    <property type="entry name" value="DctM"/>
    <property type="match status" value="1"/>
</dbReference>
<dbReference type="AlphaFoldDB" id="A0A1X6XPG3"/>
<evidence type="ECO:0000313" key="9">
    <source>
        <dbReference type="EMBL" id="SLN01028.1"/>
    </source>
</evidence>
<feature type="transmembrane region" description="Helical" evidence="7">
    <location>
        <begin position="327"/>
        <end position="357"/>
    </location>
</feature>
<evidence type="ECO:0000256" key="3">
    <source>
        <dbReference type="ARBA" id="ARBA00022519"/>
    </source>
</evidence>
<gene>
    <name evidence="9" type="ORF">FM105_14045</name>
</gene>
<feature type="transmembrane region" description="Helical" evidence="7">
    <location>
        <begin position="287"/>
        <end position="307"/>
    </location>
</feature>
<keyword evidence="4 7" id="KW-0812">Transmembrane</keyword>
<feature type="transmembrane region" description="Helical" evidence="7">
    <location>
        <begin position="248"/>
        <end position="266"/>
    </location>
</feature>
<evidence type="ECO:0000259" key="8">
    <source>
        <dbReference type="Pfam" id="PF06808"/>
    </source>
</evidence>
<evidence type="ECO:0000313" key="10">
    <source>
        <dbReference type="Proteomes" id="UP000196581"/>
    </source>
</evidence>
<comment type="subcellular location">
    <subcellularLocation>
        <location evidence="1">Cell inner membrane</location>
        <topology evidence="1">Multi-pass membrane protein</topology>
    </subcellularLocation>
</comment>
<reference evidence="10" key="1">
    <citation type="submission" date="2017-02" db="EMBL/GenBank/DDBJ databases">
        <authorList>
            <person name="Dridi B."/>
        </authorList>
    </citation>
    <scope>NUCLEOTIDE SEQUENCE [LARGE SCALE GENOMIC DNA]</scope>
    <source>
        <strain evidence="10">B Co 03.10</strain>
    </source>
</reference>
<dbReference type="PANTHER" id="PTHR33362">
    <property type="entry name" value="SIALIC ACID TRAP TRANSPORTER PERMEASE PROTEIN SIAT-RELATED"/>
    <property type="match status" value="1"/>
</dbReference>
<proteinExistence type="predicted"/>
<feature type="transmembrane region" description="Helical" evidence="7">
    <location>
        <begin position="57"/>
        <end position="81"/>
    </location>
</feature>
<dbReference type="PIRSF" id="PIRSF006066">
    <property type="entry name" value="HI0050"/>
    <property type="match status" value="1"/>
</dbReference>
<feature type="transmembrane region" description="Helical" evidence="7">
    <location>
        <begin position="180"/>
        <end position="201"/>
    </location>
</feature>
<dbReference type="PANTHER" id="PTHR33362:SF5">
    <property type="entry name" value="C4-DICARBOXYLATE TRAP TRANSPORTER LARGE PERMEASE PROTEIN DCTM"/>
    <property type="match status" value="1"/>
</dbReference>
<keyword evidence="6 7" id="KW-0472">Membrane</keyword>
<dbReference type="Proteomes" id="UP000196581">
    <property type="component" value="Unassembled WGS sequence"/>
</dbReference>
<feature type="transmembrane region" description="Helical" evidence="7">
    <location>
        <begin position="29"/>
        <end position="50"/>
    </location>
</feature>